<dbReference type="eggNOG" id="COG0758">
    <property type="taxonomic scope" value="Bacteria"/>
</dbReference>
<feature type="domain" description="Smf/DprA SLOG" evidence="2">
    <location>
        <begin position="81"/>
        <end position="287"/>
    </location>
</feature>
<dbReference type="InterPro" id="IPR041614">
    <property type="entry name" value="DprA_WH"/>
</dbReference>
<evidence type="ECO:0000313" key="4">
    <source>
        <dbReference type="EMBL" id="ADD67627.1"/>
    </source>
</evidence>
<proteinExistence type="inferred from homology"/>
<protein>
    <submittedName>
        <fullName evidence="4">DNA protecting protein DprA</fullName>
    </submittedName>
</protein>
<dbReference type="Gene3D" id="3.40.50.450">
    <property type="match status" value="1"/>
</dbReference>
<dbReference type="GO" id="GO:0009294">
    <property type="term" value="P:DNA-mediated transformation"/>
    <property type="evidence" value="ECO:0007669"/>
    <property type="project" value="InterPro"/>
</dbReference>
<dbReference type="InterPro" id="IPR003488">
    <property type="entry name" value="DprA"/>
</dbReference>
<keyword evidence="5" id="KW-1185">Reference proteome</keyword>
<evidence type="ECO:0000259" key="2">
    <source>
        <dbReference type="Pfam" id="PF02481"/>
    </source>
</evidence>
<evidence type="ECO:0000256" key="1">
    <source>
        <dbReference type="ARBA" id="ARBA00006525"/>
    </source>
</evidence>
<dbReference type="SUPFAM" id="SSF102405">
    <property type="entry name" value="MCP/YpsA-like"/>
    <property type="match status" value="1"/>
</dbReference>
<dbReference type="Proteomes" id="UP000002012">
    <property type="component" value="Chromosome"/>
</dbReference>
<evidence type="ECO:0000313" key="5">
    <source>
        <dbReference type="Proteomes" id="UP000002012"/>
    </source>
</evidence>
<dbReference type="NCBIfam" id="TIGR00732">
    <property type="entry name" value="dprA"/>
    <property type="match status" value="1"/>
</dbReference>
<reference evidence="4 5" key="1">
    <citation type="journal article" date="2010" name="Stand. Genomic Sci.">
        <title>Complete genome sequence of Denitrovibrio acetiphilus type strain (N2460).</title>
        <authorList>
            <person name="Kiss H."/>
            <person name="Lang E."/>
            <person name="Lapidus A."/>
            <person name="Copeland A."/>
            <person name="Nolan M."/>
            <person name="Glavina Del Rio T."/>
            <person name="Chen F."/>
            <person name="Lucas S."/>
            <person name="Tice H."/>
            <person name="Cheng J.F."/>
            <person name="Han C."/>
            <person name="Goodwin L."/>
            <person name="Pitluck S."/>
            <person name="Liolios K."/>
            <person name="Pati A."/>
            <person name="Ivanova N."/>
            <person name="Mavromatis K."/>
            <person name="Chen A."/>
            <person name="Palaniappan K."/>
            <person name="Land M."/>
            <person name="Hauser L."/>
            <person name="Chang Y.J."/>
            <person name="Jeffries C.D."/>
            <person name="Detter J.C."/>
            <person name="Brettin T."/>
            <person name="Spring S."/>
            <person name="Rohde M."/>
            <person name="Goker M."/>
            <person name="Woyke T."/>
            <person name="Bristow J."/>
            <person name="Eisen J.A."/>
            <person name="Markowitz V."/>
            <person name="Hugenholtz P."/>
            <person name="Kyrpides N.C."/>
            <person name="Klenk H.P."/>
        </authorList>
    </citation>
    <scope>NUCLEOTIDE SEQUENCE [LARGE SCALE GENOMIC DNA]</scope>
    <source>
        <strain evidence="5">DSM 12809 / NBRC 114555 / N2460</strain>
    </source>
</reference>
<dbReference type="Pfam" id="PF02481">
    <property type="entry name" value="DNA_processg_A"/>
    <property type="match status" value="1"/>
</dbReference>
<feature type="domain" description="DprA winged helix" evidence="3">
    <location>
        <begin position="309"/>
        <end position="355"/>
    </location>
</feature>
<accession>D4H5K7</accession>
<comment type="similarity">
    <text evidence="1">Belongs to the DprA/Smf family.</text>
</comment>
<gene>
    <name evidence="4" type="ordered locus">Dacet_0847</name>
</gene>
<dbReference type="Pfam" id="PF17782">
    <property type="entry name" value="WHD_DprA"/>
    <property type="match status" value="1"/>
</dbReference>
<dbReference type="FunCoup" id="D4H5K7">
    <property type="interactions" value="332"/>
</dbReference>
<name>D4H5K7_DENA2</name>
<sequence length="379" mass="41183">MTSDIAIETLKLRCVRGVEETVMEKIYAGAGTLTGALKLDMGALRTYGIKKEISENIVTSNIDKQLFKSELKALEECRADILCIDDEDYPEMLRQTVGAPCLLFARGDTASFKRPAIAVVGSRNASRAACDFSRRLACDLGEAGFNIVSGFAKGIDIHAHLGAVERGVTTAVMGCGVNHFFPQDNLKHLNKVLAKGCVVTEFLSNCHPAQRNFPRRNRIISGLSFGVIVVEASDRSGSLITARLAGEQGRDVFAVPAFPDNRNTATNALLKAGAILTESYFDVIEELKYQIGNLKEVDKQETSVLEFGSPEQAKLFDLLMRGTLNPDELSAMSGFDIESVVINLAQMELEGYVFREIDGKYRAAGGLNGQNCHSTQSGD</sequence>
<dbReference type="HOGENOM" id="CLU_029601_0_3_0"/>
<dbReference type="AlphaFoldDB" id="D4H5K7"/>
<dbReference type="OrthoDB" id="9785707at2"/>
<dbReference type="InterPro" id="IPR057666">
    <property type="entry name" value="DrpA_SLOG"/>
</dbReference>
<organism evidence="4 5">
    <name type="scientific">Denitrovibrio acetiphilus (strain DSM 12809 / NBRC 114555 / N2460)</name>
    <dbReference type="NCBI Taxonomy" id="522772"/>
    <lineage>
        <taxon>Bacteria</taxon>
        <taxon>Pseudomonadati</taxon>
        <taxon>Deferribacterota</taxon>
        <taxon>Deferribacteres</taxon>
        <taxon>Deferribacterales</taxon>
        <taxon>Geovibrionaceae</taxon>
        <taxon>Denitrovibrio</taxon>
    </lineage>
</organism>
<dbReference type="PANTHER" id="PTHR43022:SF1">
    <property type="entry name" value="PROTEIN SMF"/>
    <property type="match status" value="1"/>
</dbReference>
<dbReference type="EMBL" id="CP001968">
    <property type="protein sequence ID" value="ADD67627.1"/>
    <property type="molecule type" value="Genomic_DNA"/>
</dbReference>
<dbReference type="STRING" id="522772.Dacet_0847"/>
<dbReference type="PANTHER" id="PTHR43022">
    <property type="entry name" value="PROTEIN SMF"/>
    <property type="match status" value="1"/>
</dbReference>
<evidence type="ECO:0000259" key="3">
    <source>
        <dbReference type="Pfam" id="PF17782"/>
    </source>
</evidence>
<dbReference type="KEGG" id="dap:Dacet_0847"/>
<dbReference type="RefSeq" id="WP_013010158.1">
    <property type="nucleotide sequence ID" value="NC_013943.1"/>
</dbReference>
<dbReference type="PaxDb" id="522772-Dacet_0847"/>
<dbReference type="InParanoid" id="D4H5K7"/>